<organism evidence="2 3">
    <name type="scientific">Kitasatospora kazusensis</name>
    <dbReference type="NCBI Taxonomy" id="407974"/>
    <lineage>
        <taxon>Bacteria</taxon>
        <taxon>Bacillati</taxon>
        <taxon>Actinomycetota</taxon>
        <taxon>Actinomycetes</taxon>
        <taxon>Kitasatosporales</taxon>
        <taxon>Streptomycetaceae</taxon>
        <taxon>Kitasatospora</taxon>
    </lineage>
</organism>
<feature type="region of interest" description="Disordered" evidence="1">
    <location>
        <begin position="1"/>
        <end position="24"/>
    </location>
</feature>
<feature type="region of interest" description="Disordered" evidence="1">
    <location>
        <begin position="59"/>
        <end position="78"/>
    </location>
</feature>
<accession>A0ABN2ZCN4</accession>
<dbReference type="Proteomes" id="UP001422759">
    <property type="component" value="Unassembled WGS sequence"/>
</dbReference>
<proteinExistence type="predicted"/>
<comment type="caution">
    <text evidence="2">The sequence shown here is derived from an EMBL/GenBank/DDBJ whole genome shotgun (WGS) entry which is preliminary data.</text>
</comment>
<evidence type="ECO:0000313" key="3">
    <source>
        <dbReference type="Proteomes" id="UP001422759"/>
    </source>
</evidence>
<feature type="compositionally biased region" description="Polar residues" evidence="1">
    <location>
        <begin position="7"/>
        <end position="16"/>
    </location>
</feature>
<dbReference type="EMBL" id="BAAANT010000010">
    <property type="protein sequence ID" value="GAA2140175.1"/>
    <property type="molecule type" value="Genomic_DNA"/>
</dbReference>
<reference evidence="2 3" key="1">
    <citation type="journal article" date="2019" name="Int. J. Syst. Evol. Microbiol.">
        <title>The Global Catalogue of Microorganisms (GCM) 10K type strain sequencing project: providing services to taxonomists for standard genome sequencing and annotation.</title>
        <authorList>
            <consortium name="The Broad Institute Genomics Platform"/>
            <consortium name="The Broad Institute Genome Sequencing Center for Infectious Disease"/>
            <person name="Wu L."/>
            <person name="Ma J."/>
        </authorList>
    </citation>
    <scope>NUCLEOTIDE SEQUENCE [LARGE SCALE GENOMIC DNA]</scope>
    <source>
        <strain evidence="2 3">JCM 14560</strain>
    </source>
</reference>
<evidence type="ECO:0000256" key="1">
    <source>
        <dbReference type="SAM" id="MobiDB-lite"/>
    </source>
</evidence>
<keyword evidence="3" id="KW-1185">Reference proteome</keyword>
<name>A0ABN2ZCN4_9ACTN</name>
<evidence type="ECO:0000313" key="2">
    <source>
        <dbReference type="EMBL" id="GAA2140175.1"/>
    </source>
</evidence>
<sequence>MPRVIAESSSAVSRVTTRMGAPGTRTGPFAVFTVTLGTGGGLGVSVPVARVTRGPRAELVQPVSSAAPSPERAVRRDS</sequence>
<protein>
    <submittedName>
        <fullName evidence="2">Uncharacterized protein</fullName>
    </submittedName>
</protein>
<gene>
    <name evidence="2" type="ORF">GCM10009760_23140</name>
</gene>